<evidence type="ECO:0000313" key="4">
    <source>
        <dbReference type="Proteomes" id="UP000078046"/>
    </source>
</evidence>
<dbReference type="EMBL" id="LWCA01000150">
    <property type="protein sequence ID" value="OAF70421.1"/>
    <property type="molecule type" value="Genomic_DNA"/>
</dbReference>
<dbReference type="PROSITE" id="PS50157">
    <property type="entry name" value="ZINC_FINGER_C2H2_2"/>
    <property type="match status" value="1"/>
</dbReference>
<dbReference type="AlphaFoldDB" id="A0A177BA50"/>
<gene>
    <name evidence="3" type="ORF">A3Q56_01846</name>
</gene>
<keyword evidence="1" id="KW-0862">Zinc</keyword>
<dbReference type="GO" id="GO:0008270">
    <property type="term" value="F:zinc ion binding"/>
    <property type="evidence" value="ECO:0007669"/>
    <property type="project" value="UniProtKB-KW"/>
</dbReference>
<name>A0A177BA50_9BILA</name>
<sequence length="480" mass="55885">MSEQSMYINPDSADKTVTKECHISLLEQAIQSIGKNKKNNGKLTVEKLNSNRPIKKIENVEKHVKIDIDKEMDKYSSNLDKQNGKYLKREANLNEVEPMSKILKIEDSKKKSTNKLSEDNYDFFKKYNQNREYVNILKNFSNYSGSQGLSNSNVYNRLFFSEINKAKNVEIYPQAQSQSQIEKLNFSQFTKKHDGDSKFWNNAEQKLNETYSNLAICTSHYMALAKLNPIYKPLASKLQQELYNFVNIYNTKLESLKPNYIMNDDANVYNENGSNCNINELRKMSTDEQKYNFSKNTPNLNLSSNSNSNQFFKIYLESIKNLNTNRIMDVNQKPQFLPNWNEQSENKINSNPNASMSYTDSAKQISKNETCQYYCSWVNAYGNRCTDTFLDPNELFTHIRKHSVEKDTAFVKFDDYAKERDAINNNLFNSIYTQELQNFNDNVNYLKNSNVFTSLNSMVQNNILSVSQNNKFPFKRSTDI</sequence>
<evidence type="ECO:0000313" key="3">
    <source>
        <dbReference type="EMBL" id="OAF70421.1"/>
    </source>
</evidence>
<proteinExistence type="predicted"/>
<evidence type="ECO:0000256" key="1">
    <source>
        <dbReference type="PROSITE-ProRule" id="PRU00042"/>
    </source>
</evidence>
<feature type="domain" description="C2H2-type" evidence="2">
    <location>
        <begin position="373"/>
        <end position="407"/>
    </location>
</feature>
<dbReference type="InterPro" id="IPR013087">
    <property type="entry name" value="Znf_C2H2_type"/>
</dbReference>
<accession>A0A177BA50</accession>
<keyword evidence="4" id="KW-1185">Reference proteome</keyword>
<comment type="caution">
    <text evidence="3">The sequence shown here is derived from an EMBL/GenBank/DDBJ whole genome shotgun (WGS) entry which is preliminary data.</text>
</comment>
<organism evidence="3 4">
    <name type="scientific">Intoshia linei</name>
    <dbReference type="NCBI Taxonomy" id="1819745"/>
    <lineage>
        <taxon>Eukaryota</taxon>
        <taxon>Metazoa</taxon>
        <taxon>Spiralia</taxon>
        <taxon>Lophotrochozoa</taxon>
        <taxon>Mesozoa</taxon>
        <taxon>Orthonectida</taxon>
        <taxon>Rhopaluridae</taxon>
        <taxon>Intoshia</taxon>
    </lineage>
</organism>
<keyword evidence="1" id="KW-0863">Zinc-finger</keyword>
<keyword evidence="1" id="KW-0479">Metal-binding</keyword>
<dbReference type="Proteomes" id="UP000078046">
    <property type="component" value="Unassembled WGS sequence"/>
</dbReference>
<protein>
    <recommendedName>
        <fullName evidence="2">C2H2-type domain-containing protein</fullName>
    </recommendedName>
</protein>
<reference evidence="3 4" key="1">
    <citation type="submission" date="2016-04" db="EMBL/GenBank/DDBJ databases">
        <title>The genome of Intoshia linei affirms orthonectids as highly simplified spiralians.</title>
        <authorList>
            <person name="Mikhailov K.V."/>
            <person name="Slusarev G.S."/>
            <person name="Nikitin M.A."/>
            <person name="Logacheva M.D."/>
            <person name="Penin A."/>
            <person name="Aleoshin V."/>
            <person name="Panchin Y.V."/>
        </authorList>
    </citation>
    <scope>NUCLEOTIDE SEQUENCE [LARGE SCALE GENOMIC DNA]</scope>
    <source>
        <strain evidence="3">Intl2013</strain>
        <tissue evidence="3">Whole animal</tissue>
    </source>
</reference>
<evidence type="ECO:0000259" key="2">
    <source>
        <dbReference type="PROSITE" id="PS50157"/>
    </source>
</evidence>